<keyword evidence="4" id="KW-0963">Cytoplasm</keyword>
<dbReference type="GO" id="GO:0006606">
    <property type="term" value="P:protein import into nucleus"/>
    <property type="evidence" value="ECO:0007669"/>
    <property type="project" value="InterPro"/>
</dbReference>
<dbReference type="SMART" id="SM00913">
    <property type="entry name" value="IBN_N"/>
    <property type="match status" value="1"/>
</dbReference>
<dbReference type="InterPro" id="IPR011989">
    <property type="entry name" value="ARM-like"/>
</dbReference>
<dbReference type="Pfam" id="PF18829">
    <property type="entry name" value="Importin_rep_6"/>
    <property type="match status" value="1"/>
</dbReference>
<dbReference type="AlphaFoldDB" id="A0AAW2Y419"/>
<dbReference type="GO" id="GO:0005634">
    <property type="term" value="C:nucleus"/>
    <property type="evidence" value="ECO:0007669"/>
    <property type="project" value="UniProtKB-SubCell"/>
</dbReference>
<keyword evidence="6" id="KW-0653">Protein transport</keyword>
<keyword evidence="3" id="KW-0813">Transport</keyword>
<evidence type="ECO:0000256" key="2">
    <source>
        <dbReference type="ARBA" id="ARBA00004496"/>
    </source>
</evidence>
<dbReference type="Pfam" id="PF25574">
    <property type="entry name" value="TPR_IMB1"/>
    <property type="match status" value="1"/>
</dbReference>
<gene>
    <name evidence="10" type="ORF">Slati_0677400</name>
</gene>
<dbReference type="Pfam" id="PF18808">
    <property type="entry name" value="Importin_rep_4"/>
    <property type="match status" value="1"/>
</dbReference>
<evidence type="ECO:0000256" key="4">
    <source>
        <dbReference type="ARBA" id="ARBA00022490"/>
    </source>
</evidence>
<dbReference type="SUPFAM" id="SSF48371">
    <property type="entry name" value="ARM repeat"/>
    <property type="match status" value="2"/>
</dbReference>
<sequence>MSSANEQRSQAEAIFNLLKQNDPNSLALKLAHLLSSSVHLEARAMSTILLRKQLTRDDSFIWPQLTESTRSAVKNILLSAIQNEESKSIIKKLCDTVSELASSLLPDNQWPEILPFMFQCVTSSSPKLQESAFLMFSQLAQFIGETLIPYITDLHTVFLNVLNSSPNPDVKIAALSAVINFIQCLSSSNDRDRFQDLLPAMMRTLTEALNSGQEATAQEALELLIELAGTEPRFLRRQIVDVVGSMLQIAEADSLEEGTRHLAIEFVITLAEARERAPGMMRKLPQFISRLFAILMKMLLDVEDDPAWHSAETKDEDAGETSNYSVGQECLDRLAISLGGNTIVPVASEQFQAYLSAPEWQKHHAALIALAQIAEGCSKVMIKNLEQVVNMVLNSFQHPHPRVRWAAINAIGQLSTDLGPDLQVQFHQRVLPALAAAMDDFQNPRVQAHAASAVLNFSENCTPEILTPYLDGIVHKLLLLLQNSKQMVQEGALTALASVADSSQEHFQKYYDAVMPYLKAILVNATDKSNRMLRAKAMECISLVGMAVGKDKFKEDAKQVMEVLMSLQGSPMENDDPTTSYMLQAWARLCKCLGQDFLPYMSVVMPPLLQSAQLKPDVTITSADSDNEIDDSDDESMETITLGDKRIGIKTSVLEEKATACNMLCCYADELKEGFYPWIDQVAPTLVPLLKFYFHEEVRKAAVSAMPELLRSAKLAVEKGLAQGRNETYVKQLSDYIIPALVEALHKEPDTEICANMLDALNECLQICGPLLDENQVRSIVEEIKQVITASSSRKRERAERAKAEDFDAEEGELLKEENEQEEEVFDQVGEILGTLIKTFKASFLPFFDELSSYLMPMWGKDKTAEERRIAICIFDDVAEQCREAALKYYDTHLPFLLEACNDENPDVRQAAVYGLGVCAEFGGAVFKPLVGEALSRLNVVIRHPNALQPDNVMAYDNAVSALGKICQFHRDNIDSAQVVPAWLSYLPIKSDLIEAKVVHDQLCSMVERSDRDLLGPNNQYLPKVVSVFAEVLCAGKDLATEQTASRMINLLRQLQQTLPPSTLASTWSSLQPQQQLALQSILSS</sequence>
<dbReference type="InterPro" id="IPR041653">
    <property type="entry name" value="Importin_rep_4"/>
</dbReference>
<evidence type="ECO:0000313" key="10">
    <source>
        <dbReference type="EMBL" id="KAL0460502.1"/>
    </source>
</evidence>
<evidence type="ECO:0000256" key="8">
    <source>
        <dbReference type="ARBA" id="ARBA00023242"/>
    </source>
</evidence>
<dbReference type="EMBL" id="JACGWN010000002">
    <property type="protein sequence ID" value="KAL0460502.1"/>
    <property type="molecule type" value="Genomic_DNA"/>
</dbReference>
<dbReference type="InterPro" id="IPR000357">
    <property type="entry name" value="HEAT"/>
</dbReference>
<organism evidence="10">
    <name type="scientific">Sesamum latifolium</name>
    <dbReference type="NCBI Taxonomy" id="2727402"/>
    <lineage>
        <taxon>Eukaryota</taxon>
        <taxon>Viridiplantae</taxon>
        <taxon>Streptophyta</taxon>
        <taxon>Embryophyta</taxon>
        <taxon>Tracheophyta</taxon>
        <taxon>Spermatophyta</taxon>
        <taxon>Magnoliopsida</taxon>
        <taxon>eudicotyledons</taxon>
        <taxon>Gunneridae</taxon>
        <taxon>Pentapetalae</taxon>
        <taxon>asterids</taxon>
        <taxon>lamiids</taxon>
        <taxon>Lamiales</taxon>
        <taxon>Pedaliaceae</taxon>
        <taxon>Sesamum</taxon>
    </lineage>
</organism>
<dbReference type="InterPro" id="IPR001494">
    <property type="entry name" value="Importin-beta_N"/>
</dbReference>
<evidence type="ECO:0000256" key="3">
    <source>
        <dbReference type="ARBA" id="ARBA00022448"/>
    </source>
</evidence>
<dbReference type="InterPro" id="IPR058584">
    <property type="entry name" value="IMB1_TNPO1-like_TPR"/>
</dbReference>
<evidence type="ECO:0000259" key="9">
    <source>
        <dbReference type="PROSITE" id="PS50166"/>
    </source>
</evidence>
<dbReference type="InterPro" id="IPR040122">
    <property type="entry name" value="Importin_beta"/>
</dbReference>
<dbReference type="Pfam" id="PF25780">
    <property type="entry name" value="TPR_IPO5"/>
    <property type="match status" value="1"/>
</dbReference>
<dbReference type="InterPro" id="IPR034085">
    <property type="entry name" value="TOG"/>
</dbReference>
<proteinExistence type="predicted"/>
<protein>
    <submittedName>
        <fullName evidence="10">Importin-5</fullName>
    </submittedName>
</protein>
<dbReference type="InterPro" id="IPR016024">
    <property type="entry name" value="ARM-type_fold"/>
</dbReference>
<comment type="subcellular location">
    <subcellularLocation>
        <location evidence="2">Cytoplasm</location>
    </subcellularLocation>
    <subcellularLocation>
        <location evidence="1">Nucleus</location>
    </subcellularLocation>
</comment>
<dbReference type="PROSITE" id="PS50166">
    <property type="entry name" value="IMPORTIN_B_NT"/>
    <property type="match status" value="1"/>
</dbReference>
<dbReference type="Pfam" id="PF02985">
    <property type="entry name" value="HEAT"/>
    <property type="match status" value="1"/>
</dbReference>
<dbReference type="Gene3D" id="1.25.10.10">
    <property type="entry name" value="Leucine-rich Repeat Variant"/>
    <property type="match status" value="1"/>
</dbReference>
<dbReference type="GO" id="GO:0031267">
    <property type="term" value="F:small GTPase binding"/>
    <property type="evidence" value="ECO:0007669"/>
    <property type="project" value="InterPro"/>
</dbReference>
<dbReference type="InterPro" id="IPR041389">
    <property type="entry name" value="Importin_rep_6"/>
</dbReference>
<evidence type="ECO:0000256" key="7">
    <source>
        <dbReference type="ARBA" id="ARBA00022990"/>
    </source>
</evidence>
<dbReference type="SMART" id="SM01349">
    <property type="entry name" value="TOG"/>
    <property type="match status" value="1"/>
</dbReference>
<keyword evidence="7" id="KW-0007">Acetylation</keyword>
<reference evidence="10" key="1">
    <citation type="submission" date="2020-06" db="EMBL/GenBank/DDBJ databases">
        <authorList>
            <person name="Li T."/>
            <person name="Hu X."/>
            <person name="Zhang T."/>
            <person name="Song X."/>
            <person name="Zhang H."/>
            <person name="Dai N."/>
            <person name="Sheng W."/>
            <person name="Hou X."/>
            <person name="Wei L."/>
        </authorList>
    </citation>
    <scope>NUCLEOTIDE SEQUENCE</scope>
    <source>
        <strain evidence="10">KEN1</strain>
        <tissue evidence="10">Leaf</tissue>
    </source>
</reference>
<dbReference type="Pfam" id="PF13513">
    <property type="entry name" value="HEAT_EZ"/>
    <property type="match status" value="1"/>
</dbReference>
<evidence type="ECO:0000256" key="1">
    <source>
        <dbReference type="ARBA" id="ARBA00004123"/>
    </source>
</evidence>
<dbReference type="InterPro" id="IPR057672">
    <property type="entry name" value="TPR_IPO4/5"/>
</dbReference>
<evidence type="ECO:0000256" key="5">
    <source>
        <dbReference type="ARBA" id="ARBA00022737"/>
    </source>
</evidence>
<keyword evidence="5" id="KW-0677">Repeat</keyword>
<dbReference type="GO" id="GO:0005737">
    <property type="term" value="C:cytoplasm"/>
    <property type="evidence" value="ECO:0007669"/>
    <property type="project" value="UniProtKB-SubCell"/>
</dbReference>
<reference evidence="10" key="2">
    <citation type="journal article" date="2024" name="Plant">
        <title>Genomic evolution and insights into agronomic trait innovations of Sesamum species.</title>
        <authorList>
            <person name="Miao H."/>
            <person name="Wang L."/>
            <person name="Qu L."/>
            <person name="Liu H."/>
            <person name="Sun Y."/>
            <person name="Le M."/>
            <person name="Wang Q."/>
            <person name="Wei S."/>
            <person name="Zheng Y."/>
            <person name="Lin W."/>
            <person name="Duan Y."/>
            <person name="Cao H."/>
            <person name="Xiong S."/>
            <person name="Wang X."/>
            <person name="Wei L."/>
            <person name="Li C."/>
            <person name="Ma Q."/>
            <person name="Ju M."/>
            <person name="Zhao R."/>
            <person name="Li G."/>
            <person name="Mu C."/>
            <person name="Tian Q."/>
            <person name="Mei H."/>
            <person name="Zhang T."/>
            <person name="Gao T."/>
            <person name="Zhang H."/>
        </authorList>
    </citation>
    <scope>NUCLEOTIDE SEQUENCE</scope>
    <source>
        <strain evidence="10">KEN1</strain>
    </source>
</reference>
<keyword evidence="8" id="KW-0539">Nucleus</keyword>
<evidence type="ECO:0000256" key="6">
    <source>
        <dbReference type="ARBA" id="ARBA00022927"/>
    </source>
</evidence>
<accession>A0AAW2Y419</accession>
<feature type="domain" description="Importin N-terminal" evidence="9">
    <location>
        <begin position="11"/>
        <end position="83"/>
    </location>
</feature>
<name>A0AAW2Y419_9LAMI</name>
<dbReference type="PANTHER" id="PTHR10527">
    <property type="entry name" value="IMPORTIN BETA"/>
    <property type="match status" value="1"/>
</dbReference>
<comment type="caution">
    <text evidence="10">The sequence shown here is derived from an EMBL/GenBank/DDBJ whole genome shotgun (WGS) entry which is preliminary data.</text>
</comment>